<dbReference type="OrthoDB" id="9811402at2"/>
<keyword evidence="3" id="KW-1185">Reference proteome</keyword>
<dbReference type="Gene3D" id="1.20.1500.10">
    <property type="entry name" value="YheA/YmcA-like"/>
    <property type="match status" value="1"/>
</dbReference>
<evidence type="ECO:0000313" key="3">
    <source>
        <dbReference type="Proteomes" id="UP000075806"/>
    </source>
</evidence>
<dbReference type="STRING" id="519424.AZF04_03290"/>
<accession>A0A161PFC5</accession>
<protein>
    <recommendedName>
        <fullName evidence="1">UPF0342 protein AZF04_03290</fullName>
    </recommendedName>
</protein>
<sequence>MANVYDKAQELKQAIAESDDFKELKSLHLQIDEDEIAKKMLNNFRQLQLDLQRKQMQGEQISEEEVQKAQQQFELVQQHELISKLMEAEQRLSVTIGDVNKVITEPLEEIYGNPDAQ</sequence>
<proteinExistence type="inferred from homology"/>
<organism evidence="2 3">
    <name type="scientific">Alkalihalobacillus trypoxylicola</name>
    <dbReference type="NCBI Taxonomy" id="519424"/>
    <lineage>
        <taxon>Bacteria</taxon>
        <taxon>Bacillati</taxon>
        <taxon>Bacillota</taxon>
        <taxon>Bacilli</taxon>
        <taxon>Bacillales</taxon>
        <taxon>Bacillaceae</taxon>
        <taxon>Alkalihalobacillus</taxon>
    </lineage>
</organism>
<dbReference type="InterPro" id="IPR010368">
    <property type="entry name" value="Com_YlbF"/>
</dbReference>
<dbReference type="RefSeq" id="WP_045485375.1">
    <property type="nucleotide sequence ID" value="NZ_LTAO01000012.1"/>
</dbReference>
<evidence type="ECO:0000313" key="2">
    <source>
        <dbReference type="EMBL" id="KYG31817.1"/>
    </source>
</evidence>
<gene>
    <name evidence="2" type="ORF">AZF04_03290</name>
</gene>
<dbReference type="SUPFAM" id="SSF158622">
    <property type="entry name" value="YheA/YmcA-like"/>
    <property type="match status" value="1"/>
</dbReference>
<dbReference type="HAMAP" id="MF_01526">
    <property type="entry name" value="UPF0342"/>
    <property type="match status" value="1"/>
</dbReference>
<name>A0A161PFC5_9BACI</name>
<dbReference type="Proteomes" id="UP000075806">
    <property type="component" value="Unassembled WGS sequence"/>
</dbReference>
<comment type="similarity">
    <text evidence="1">Belongs to the UPF0342 family.</text>
</comment>
<comment type="caution">
    <text evidence="2">The sequence shown here is derived from an EMBL/GenBank/DDBJ whole genome shotgun (WGS) entry which is preliminary data.</text>
</comment>
<dbReference type="EMBL" id="LTAO01000012">
    <property type="protein sequence ID" value="KYG31817.1"/>
    <property type="molecule type" value="Genomic_DNA"/>
</dbReference>
<reference evidence="2" key="1">
    <citation type="submission" date="2016-02" db="EMBL/GenBank/DDBJ databases">
        <title>Genome sequence of Bacillus trypoxylicola KCTC 13244(T).</title>
        <authorList>
            <person name="Jeong H."/>
            <person name="Park S.-H."/>
            <person name="Choi S.-K."/>
        </authorList>
    </citation>
    <scope>NUCLEOTIDE SEQUENCE [LARGE SCALE GENOMIC DNA]</scope>
    <source>
        <strain evidence="2">KCTC 13244</strain>
    </source>
</reference>
<dbReference type="InterPro" id="IPR023378">
    <property type="entry name" value="YheA/YmcA-like_dom_sf"/>
</dbReference>
<dbReference type="AlphaFoldDB" id="A0A161PFC5"/>
<evidence type="ECO:0000256" key="1">
    <source>
        <dbReference type="HAMAP-Rule" id="MF_01526"/>
    </source>
</evidence>
<dbReference type="Pfam" id="PF06133">
    <property type="entry name" value="Com_YlbF"/>
    <property type="match status" value="1"/>
</dbReference>